<sequence length="182" mass="20171">MVDPTAEPLDNPTSRLLTASSNHGPKATTAEPENRTSNGRKKSRLPPKQHSPAQLKRKKPGINKNLKLQQQLEAEKNKPKMNGLNDKLSNPCTTNIPLHYPRYVDACIATHVDARTMIMWTNFHFHSLCTRTQRLVTYLAKPAIANLTAVTAKAPVPARLSVKSNSLSFSLHVAHPPDLKFA</sequence>
<accession>A0A1B7MFU4</accession>
<keyword evidence="3" id="KW-1185">Reference proteome</keyword>
<organism evidence="2 3">
    <name type="scientific">Rhizopogon vinicolor AM-OR11-026</name>
    <dbReference type="NCBI Taxonomy" id="1314800"/>
    <lineage>
        <taxon>Eukaryota</taxon>
        <taxon>Fungi</taxon>
        <taxon>Dikarya</taxon>
        <taxon>Basidiomycota</taxon>
        <taxon>Agaricomycotina</taxon>
        <taxon>Agaricomycetes</taxon>
        <taxon>Agaricomycetidae</taxon>
        <taxon>Boletales</taxon>
        <taxon>Suillineae</taxon>
        <taxon>Rhizopogonaceae</taxon>
        <taxon>Rhizopogon</taxon>
    </lineage>
</organism>
<feature type="compositionally biased region" description="Polar residues" evidence="1">
    <location>
        <begin position="11"/>
        <end position="23"/>
    </location>
</feature>
<dbReference type="Proteomes" id="UP000092154">
    <property type="component" value="Unassembled WGS sequence"/>
</dbReference>
<proteinExistence type="predicted"/>
<feature type="region of interest" description="Disordered" evidence="1">
    <location>
        <begin position="1"/>
        <end position="63"/>
    </location>
</feature>
<dbReference type="AlphaFoldDB" id="A0A1B7MFU4"/>
<reference evidence="2 3" key="1">
    <citation type="submission" date="2016-06" db="EMBL/GenBank/DDBJ databases">
        <title>Comparative genomics of the ectomycorrhizal sister species Rhizopogon vinicolor and Rhizopogon vesiculosus (Basidiomycota: Boletales) reveals a divergence of the mating type B locus.</title>
        <authorList>
            <consortium name="DOE Joint Genome Institute"/>
            <person name="Mujic A.B."/>
            <person name="Kuo A."/>
            <person name="Tritt A."/>
            <person name="Lipzen A."/>
            <person name="Chen C."/>
            <person name="Johnson J."/>
            <person name="Sharma A."/>
            <person name="Barry K."/>
            <person name="Grigoriev I.V."/>
            <person name="Spatafora J.W."/>
        </authorList>
    </citation>
    <scope>NUCLEOTIDE SEQUENCE [LARGE SCALE GENOMIC DNA]</scope>
    <source>
        <strain evidence="2 3">AM-OR11-026</strain>
    </source>
</reference>
<protein>
    <submittedName>
        <fullName evidence="2">Uncharacterized protein</fullName>
    </submittedName>
</protein>
<dbReference type="InParanoid" id="A0A1B7MFU4"/>
<gene>
    <name evidence="2" type="ORF">K503DRAFT_870623</name>
</gene>
<name>A0A1B7MFU4_9AGAM</name>
<evidence type="ECO:0000313" key="3">
    <source>
        <dbReference type="Proteomes" id="UP000092154"/>
    </source>
</evidence>
<feature type="compositionally biased region" description="Basic residues" evidence="1">
    <location>
        <begin position="38"/>
        <end position="47"/>
    </location>
</feature>
<dbReference type="OrthoDB" id="10521718at2759"/>
<evidence type="ECO:0000313" key="2">
    <source>
        <dbReference type="EMBL" id="OAX31460.1"/>
    </source>
</evidence>
<evidence type="ECO:0000256" key="1">
    <source>
        <dbReference type="SAM" id="MobiDB-lite"/>
    </source>
</evidence>
<dbReference type="EMBL" id="KV449390">
    <property type="protein sequence ID" value="OAX31460.1"/>
    <property type="molecule type" value="Genomic_DNA"/>
</dbReference>